<dbReference type="Proteomes" id="UP001141327">
    <property type="component" value="Unassembled WGS sequence"/>
</dbReference>
<evidence type="ECO:0000313" key="4">
    <source>
        <dbReference type="EMBL" id="KAJ4462575.1"/>
    </source>
</evidence>
<keyword evidence="1" id="KW-0479">Metal-binding</keyword>
<dbReference type="SMART" id="SM00343">
    <property type="entry name" value="ZnF_C2HC"/>
    <property type="match status" value="1"/>
</dbReference>
<evidence type="ECO:0000259" key="3">
    <source>
        <dbReference type="PROSITE" id="PS50158"/>
    </source>
</evidence>
<keyword evidence="1" id="KW-0863">Zinc-finger</keyword>
<feature type="compositionally biased region" description="Polar residues" evidence="2">
    <location>
        <begin position="17"/>
        <end position="33"/>
    </location>
</feature>
<dbReference type="InterPro" id="IPR021109">
    <property type="entry name" value="Peptidase_aspartic_dom_sf"/>
</dbReference>
<gene>
    <name evidence="4" type="ORF">PAPYR_553</name>
</gene>
<keyword evidence="5" id="KW-1185">Reference proteome</keyword>
<organism evidence="4 5">
    <name type="scientific">Paratrimastix pyriformis</name>
    <dbReference type="NCBI Taxonomy" id="342808"/>
    <lineage>
        <taxon>Eukaryota</taxon>
        <taxon>Metamonada</taxon>
        <taxon>Preaxostyla</taxon>
        <taxon>Paratrimastigidae</taxon>
        <taxon>Paratrimastix</taxon>
    </lineage>
</organism>
<dbReference type="Gene3D" id="2.40.70.10">
    <property type="entry name" value="Acid Proteases"/>
    <property type="match status" value="1"/>
</dbReference>
<feature type="compositionally biased region" description="Low complexity" evidence="2">
    <location>
        <begin position="235"/>
        <end position="257"/>
    </location>
</feature>
<name>A0ABQ8UYB8_9EUKA</name>
<evidence type="ECO:0000256" key="1">
    <source>
        <dbReference type="PROSITE-ProRule" id="PRU00047"/>
    </source>
</evidence>
<dbReference type="InterPro" id="IPR036875">
    <property type="entry name" value="Znf_CCHC_sf"/>
</dbReference>
<protein>
    <recommendedName>
        <fullName evidence="3">CCHC-type domain-containing protein</fullName>
    </recommendedName>
</protein>
<feature type="region of interest" description="Disordered" evidence="2">
    <location>
        <begin position="293"/>
        <end position="341"/>
    </location>
</feature>
<dbReference type="SUPFAM" id="SSF57756">
    <property type="entry name" value="Retrovirus zinc finger-like domains"/>
    <property type="match status" value="1"/>
</dbReference>
<feature type="region of interest" description="Disordered" evidence="2">
    <location>
        <begin position="1"/>
        <end position="33"/>
    </location>
</feature>
<dbReference type="EMBL" id="JAPMOS010000002">
    <property type="protein sequence ID" value="KAJ4462575.1"/>
    <property type="molecule type" value="Genomic_DNA"/>
</dbReference>
<accession>A0ABQ8UYB8</accession>
<dbReference type="PROSITE" id="PS50158">
    <property type="entry name" value="ZF_CCHC"/>
    <property type="match status" value="1"/>
</dbReference>
<dbReference type="InterPro" id="IPR001878">
    <property type="entry name" value="Znf_CCHC"/>
</dbReference>
<evidence type="ECO:0000256" key="2">
    <source>
        <dbReference type="SAM" id="MobiDB-lite"/>
    </source>
</evidence>
<comment type="caution">
    <text evidence="4">The sequence shown here is derived from an EMBL/GenBank/DDBJ whole genome shotgun (WGS) entry which is preliminary data.</text>
</comment>
<feature type="domain" description="CCHC-type" evidence="3">
    <location>
        <begin position="280"/>
        <end position="294"/>
    </location>
</feature>
<keyword evidence="1" id="KW-0862">Zinc</keyword>
<feature type="region of interest" description="Disordered" evidence="2">
    <location>
        <begin position="223"/>
        <end position="269"/>
    </location>
</feature>
<sequence>MSSVFTVTSQQPPPMSTEAQSSDPPSKAATTPSPIIIQAPPAVQFPTLRYPTPEDLFNFETSCKLLQTQYPAASASKNLIEMCSPTVIAFLRATTRTIPANNDELLRALREAVRPQSARESLQLLDAFRLDSRLSTSERLCTRLATHTENFERYCEILGVADPCKAERFLSSIEGPLGTELDSMVSLGRLSDSDFSALAAAAFKVAQQLDSAFNILHEHETGRRLGRLSGETARTTSSSPSSSSSSSSSSTTASSSSLVPVRPSKLTPEEHDRCLKERLCLRCRQPGHFAAQCPTFSSSGPRVPDSKPQPPACSVPLDNSDTKSSTRHSARTTAGVPPSRFGFSSALSDAEGYDHRPRAELRALLEGGRWVDIDPIIDTGASISTCSRETLEELDVPCEPVPPSKRISVATPDGNVFSPDYFANIAVEIPGGKEKAITRTVKFYVVTPVDESPGPPMSLGLDALSRCHISLVNPSKVMVHLDDKVPY</sequence>
<dbReference type="CDD" id="cd00303">
    <property type="entry name" value="retropepsin_like"/>
    <property type="match status" value="1"/>
</dbReference>
<proteinExistence type="predicted"/>
<reference evidence="4" key="1">
    <citation type="journal article" date="2022" name="bioRxiv">
        <title>Genomics of Preaxostyla Flagellates Illuminates Evolutionary Transitions and the Path Towards Mitochondrial Loss.</title>
        <authorList>
            <person name="Novak L.V.F."/>
            <person name="Treitli S.C."/>
            <person name="Pyrih J."/>
            <person name="Halakuc P."/>
            <person name="Pipaliya S.V."/>
            <person name="Vacek V."/>
            <person name="Brzon O."/>
            <person name="Soukal P."/>
            <person name="Eme L."/>
            <person name="Dacks J.B."/>
            <person name="Karnkowska A."/>
            <person name="Elias M."/>
            <person name="Hampl V."/>
        </authorList>
    </citation>
    <scope>NUCLEOTIDE SEQUENCE</scope>
    <source>
        <strain evidence="4">RCP-MX</strain>
    </source>
</reference>
<dbReference type="Gene3D" id="4.10.60.10">
    <property type="entry name" value="Zinc finger, CCHC-type"/>
    <property type="match status" value="1"/>
</dbReference>
<feature type="compositionally biased region" description="Polar residues" evidence="2">
    <location>
        <begin position="1"/>
        <end position="10"/>
    </location>
</feature>
<evidence type="ECO:0000313" key="5">
    <source>
        <dbReference type="Proteomes" id="UP001141327"/>
    </source>
</evidence>